<keyword evidence="1" id="KW-0479">Metal-binding</keyword>
<dbReference type="InterPro" id="IPR008916">
    <property type="entry name" value="Retrov_capsid_C"/>
</dbReference>
<accession>A0A852NFU5</accession>
<dbReference type="GO" id="GO:0003676">
    <property type="term" value="F:nucleic acid binding"/>
    <property type="evidence" value="ECO:0007669"/>
    <property type="project" value="InterPro"/>
</dbReference>
<name>A0A852NFU5_9PASS</name>
<dbReference type="Proteomes" id="UP000603297">
    <property type="component" value="Unassembled WGS sequence"/>
</dbReference>
<dbReference type="InterPro" id="IPR050195">
    <property type="entry name" value="Primate_lentivir_Gag_pol-like"/>
</dbReference>
<evidence type="ECO:0000313" key="8">
    <source>
        <dbReference type="Proteomes" id="UP000603297"/>
    </source>
</evidence>
<dbReference type="Gene3D" id="1.10.375.10">
    <property type="entry name" value="Human Immunodeficiency Virus Type 1 Capsid Protein"/>
    <property type="match status" value="1"/>
</dbReference>
<reference evidence="7" key="1">
    <citation type="submission" date="2020-02" db="EMBL/GenBank/DDBJ databases">
        <title>Bird 10,000 Genomes (B10K) Project - Family phase.</title>
        <authorList>
            <person name="Zhang G."/>
        </authorList>
    </citation>
    <scope>NUCLEOTIDE SEQUENCE</scope>
    <source>
        <strain evidence="7">B10K-IZ-033-77</strain>
    </source>
</reference>
<feature type="domain" description="CCHC-type" evidence="6">
    <location>
        <begin position="429"/>
        <end position="444"/>
    </location>
</feature>
<dbReference type="PANTHER" id="PTHR40389">
    <property type="entry name" value="ENDOGENOUS RETROVIRUS GROUP K MEMBER 24 GAG POLYPROTEIN-RELATED"/>
    <property type="match status" value="1"/>
</dbReference>
<feature type="region of interest" description="Disordered" evidence="5">
    <location>
        <begin position="37"/>
        <end position="107"/>
    </location>
</feature>
<evidence type="ECO:0000313" key="7">
    <source>
        <dbReference type="EMBL" id="NXY12559.1"/>
    </source>
</evidence>
<feature type="non-terminal residue" evidence="7">
    <location>
        <position position="509"/>
    </location>
</feature>
<protein>
    <submittedName>
        <fullName evidence="7">GAK9 protein</fullName>
    </submittedName>
</protein>
<dbReference type="InterPro" id="IPR001878">
    <property type="entry name" value="Znf_CCHC"/>
</dbReference>
<dbReference type="Pfam" id="PF19317">
    <property type="entry name" value="Gag_p24_C"/>
    <property type="match status" value="1"/>
</dbReference>
<evidence type="ECO:0000256" key="4">
    <source>
        <dbReference type="PROSITE-ProRule" id="PRU00047"/>
    </source>
</evidence>
<dbReference type="PROSITE" id="PS50158">
    <property type="entry name" value="ZF_CCHC"/>
    <property type="match status" value="1"/>
</dbReference>
<dbReference type="SMART" id="SM00343">
    <property type="entry name" value="ZnF_C2HC"/>
    <property type="match status" value="2"/>
</dbReference>
<organism evidence="7 8">
    <name type="scientific">Pteruthius melanotis</name>
    <dbReference type="NCBI Taxonomy" id="357074"/>
    <lineage>
        <taxon>Eukaryota</taxon>
        <taxon>Metazoa</taxon>
        <taxon>Chordata</taxon>
        <taxon>Craniata</taxon>
        <taxon>Vertebrata</taxon>
        <taxon>Euteleostomi</taxon>
        <taxon>Archelosauria</taxon>
        <taxon>Archosauria</taxon>
        <taxon>Dinosauria</taxon>
        <taxon>Saurischia</taxon>
        <taxon>Theropoda</taxon>
        <taxon>Coelurosauria</taxon>
        <taxon>Aves</taxon>
        <taxon>Neognathae</taxon>
        <taxon>Neoaves</taxon>
        <taxon>Telluraves</taxon>
        <taxon>Australaves</taxon>
        <taxon>Passeriformes</taxon>
        <taxon>Sylvioidea</taxon>
        <taxon>Timaliidae</taxon>
        <taxon>Pteruthius</taxon>
    </lineage>
</organism>
<proteinExistence type="predicted"/>
<keyword evidence="8" id="KW-1185">Reference proteome</keyword>
<dbReference type="Gene3D" id="4.10.60.10">
    <property type="entry name" value="Zinc finger, CCHC-type"/>
    <property type="match status" value="1"/>
</dbReference>
<dbReference type="SUPFAM" id="SSF47943">
    <property type="entry name" value="Retrovirus capsid protein, N-terminal core domain"/>
    <property type="match status" value="1"/>
</dbReference>
<dbReference type="SUPFAM" id="SSF47353">
    <property type="entry name" value="Retrovirus capsid dimerization domain-like"/>
    <property type="match status" value="1"/>
</dbReference>
<evidence type="ECO:0000256" key="3">
    <source>
        <dbReference type="ARBA" id="ARBA00022833"/>
    </source>
</evidence>
<dbReference type="InterPro" id="IPR036875">
    <property type="entry name" value="Znf_CCHC_sf"/>
</dbReference>
<dbReference type="AlphaFoldDB" id="A0A852NFU5"/>
<dbReference type="EMBL" id="WEIY01003013">
    <property type="protein sequence ID" value="NXY12559.1"/>
    <property type="molecule type" value="Genomic_DNA"/>
</dbReference>
<dbReference type="SUPFAM" id="SSF57756">
    <property type="entry name" value="Retrovirus zinc finger-like domains"/>
    <property type="match status" value="1"/>
</dbReference>
<gene>
    <name evidence="7" type="primary">Ervk9_8</name>
    <name evidence="7" type="ORF">PTEMEL_R05991</name>
</gene>
<dbReference type="InterPro" id="IPR008919">
    <property type="entry name" value="Retrov_capsid_N"/>
</dbReference>
<keyword evidence="2 4" id="KW-0863">Zinc-finger</keyword>
<dbReference type="PANTHER" id="PTHR40389:SF3">
    <property type="entry name" value="IGE-BINDING PROTEIN"/>
    <property type="match status" value="1"/>
</dbReference>
<comment type="caution">
    <text evidence="7">The sequence shown here is derived from an EMBL/GenBank/DDBJ whole genome shotgun (WGS) entry which is preliminary data.</text>
</comment>
<keyword evidence="3" id="KW-0862">Zinc</keyword>
<evidence type="ECO:0000256" key="1">
    <source>
        <dbReference type="ARBA" id="ARBA00022723"/>
    </source>
</evidence>
<feature type="compositionally biased region" description="Polar residues" evidence="5">
    <location>
        <begin position="469"/>
        <end position="485"/>
    </location>
</feature>
<dbReference type="Gene3D" id="1.10.1200.30">
    <property type="match status" value="1"/>
</dbReference>
<sequence>DKIAKKLGKTWRWVQNVLLKQQAEKRAAQEAVEAYKRNAAYSRSDEPRAPSTSRVILPAPGVGSEGHASAESPQPSAPPLNNDSVEPSADSGDILKMPMAPPVSDPVPGAESDLWEEMAKQRREVWQALARHGMESGDSVEIEAAKGWALPVIYTPGVDGNGQPVQVGEHVPLDWKILSQLRQTVNQYGFKSEPAKQMIDYIFDTHLLLPNELRSIIKLIFTQHQQLLFNAHWQAEVNASVMTNRGPGDPLHGVTIEELMGSGAYLRTEAQMIMGPDKVREAMRLVRNAIGMVKDGSGVPIYMGIKQGREESLGAFVDRVAAAIDRAGVADYMKSALLKQCALQNSNEATKRVLATLGANWTIEEALERMALQPTGTQAFLVNAIKELGLGLQKQAESTQTQVLAALAPLRASANAAVIKEDRKPPSMRCYRCGGGGHMRRTCRATGVWCQSCQSNTHNSSACRRRPGNSKQSAIGGRAQTQIAAVTSAPPRACSRPQQGAWDSTWQQQ</sequence>
<feature type="compositionally biased region" description="Polar residues" evidence="5">
    <location>
        <begin position="496"/>
        <end position="509"/>
    </location>
</feature>
<dbReference type="GO" id="GO:0016032">
    <property type="term" value="P:viral process"/>
    <property type="evidence" value="ECO:0007669"/>
    <property type="project" value="InterPro"/>
</dbReference>
<dbReference type="GO" id="GO:0008270">
    <property type="term" value="F:zinc ion binding"/>
    <property type="evidence" value="ECO:0007669"/>
    <property type="project" value="UniProtKB-KW"/>
</dbReference>
<feature type="region of interest" description="Disordered" evidence="5">
    <location>
        <begin position="456"/>
        <end position="509"/>
    </location>
</feature>
<evidence type="ECO:0000259" key="6">
    <source>
        <dbReference type="PROSITE" id="PS50158"/>
    </source>
</evidence>
<dbReference type="OrthoDB" id="9352756at2759"/>
<feature type="non-terminal residue" evidence="7">
    <location>
        <position position="1"/>
    </location>
</feature>
<dbReference type="Pfam" id="PF00607">
    <property type="entry name" value="Gag_p24"/>
    <property type="match status" value="1"/>
</dbReference>
<evidence type="ECO:0000256" key="5">
    <source>
        <dbReference type="SAM" id="MobiDB-lite"/>
    </source>
</evidence>
<dbReference type="InterPro" id="IPR045345">
    <property type="entry name" value="Gag_p24_C"/>
</dbReference>
<evidence type="ECO:0000256" key="2">
    <source>
        <dbReference type="ARBA" id="ARBA00022771"/>
    </source>
</evidence>